<sequence>MRRREAERRGRWAERLAGWWLQLHGWRILARRARVPGGEVDLVVRRGRTLAVVEVKARRDERAAAMALDRSRLKRVAVAAERLTPRYGRGCDTVRVDALYVLPGRLPRTCPTSGPGDNGRSLA</sequence>
<dbReference type="Gene3D" id="3.40.1350.10">
    <property type="match status" value="1"/>
</dbReference>
<reference evidence="3" key="1">
    <citation type="submission" date="2020-02" db="EMBL/GenBank/DDBJ databases">
        <authorList>
            <person name="Meier V. D."/>
        </authorList>
    </citation>
    <scope>NUCLEOTIDE SEQUENCE</scope>
    <source>
        <strain evidence="3">AVDCRST_MAG09</strain>
    </source>
</reference>
<keyword evidence="3" id="KW-0378">Hydrolase</keyword>
<proteinExistence type="inferred from homology"/>
<dbReference type="RefSeq" id="WP_294173272.1">
    <property type="nucleotide sequence ID" value="NZ_CADCVZ010000030.1"/>
</dbReference>
<name>A0A6J4T026_9SPHN</name>
<keyword evidence="3" id="KW-0540">Nuclease</keyword>
<dbReference type="Pfam" id="PF02021">
    <property type="entry name" value="UPF0102"/>
    <property type="match status" value="1"/>
</dbReference>
<organism evidence="3">
    <name type="scientific">uncultured Sphingomonas sp</name>
    <dbReference type="NCBI Taxonomy" id="158754"/>
    <lineage>
        <taxon>Bacteria</taxon>
        <taxon>Pseudomonadati</taxon>
        <taxon>Pseudomonadota</taxon>
        <taxon>Alphaproteobacteria</taxon>
        <taxon>Sphingomonadales</taxon>
        <taxon>Sphingomonadaceae</taxon>
        <taxon>Sphingomonas</taxon>
        <taxon>environmental samples</taxon>
    </lineage>
</organism>
<dbReference type="AlphaFoldDB" id="A0A6J4T026"/>
<dbReference type="InterPro" id="IPR003509">
    <property type="entry name" value="UPF0102_YraN-like"/>
</dbReference>
<dbReference type="EMBL" id="CADCVZ010000030">
    <property type="protein sequence ID" value="CAA9510139.1"/>
    <property type="molecule type" value="Genomic_DNA"/>
</dbReference>
<dbReference type="SUPFAM" id="SSF52980">
    <property type="entry name" value="Restriction endonuclease-like"/>
    <property type="match status" value="1"/>
</dbReference>
<dbReference type="HAMAP" id="MF_00048">
    <property type="entry name" value="UPF0102"/>
    <property type="match status" value="1"/>
</dbReference>
<dbReference type="GO" id="GO:0004519">
    <property type="term" value="F:endonuclease activity"/>
    <property type="evidence" value="ECO:0007669"/>
    <property type="project" value="UniProtKB-KW"/>
</dbReference>
<gene>
    <name evidence="3" type="ORF">AVDCRST_MAG09-1547</name>
</gene>
<keyword evidence="3" id="KW-0255">Endonuclease</keyword>
<evidence type="ECO:0000256" key="1">
    <source>
        <dbReference type="ARBA" id="ARBA00006738"/>
    </source>
</evidence>
<dbReference type="InterPro" id="IPR011335">
    <property type="entry name" value="Restrct_endonuc-II-like"/>
</dbReference>
<dbReference type="InterPro" id="IPR011856">
    <property type="entry name" value="tRNA_endonuc-like_dom_sf"/>
</dbReference>
<evidence type="ECO:0000313" key="3">
    <source>
        <dbReference type="EMBL" id="CAA9510139.1"/>
    </source>
</evidence>
<dbReference type="GO" id="GO:0003676">
    <property type="term" value="F:nucleic acid binding"/>
    <property type="evidence" value="ECO:0007669"/>
    <property type="project" value="InterPro"/>
</dbReference>
<accession>A0A6J4T026</accession>
<evidence type="ECO:0000256" key="2">
    <source>
        <dbReference type="HAMAP-Rule" id="MF_00048"/>
    </source>
</evidence>
<dbReference type="PANTHER" id="PTHR34039:SF1">
    <property type="entry name" value="UPF0102 PROTEIN YRAN"/>
    <property type="match status" value="1"/>
</dbReference>
<dbReference type="PANTHER" id="PTHR34039">
    <property type="entry name" value="UPF0102 PROTEIN YRAN"/>
    <property type="match status" value="1"/>
</dbReference>
<comment type="similarity">
    <text evidence="1 2">Belongs to the UPF0102 family.</text>
</comment>
<protein>
    <recommendedName>
        <fullName evidence="2">UPF0102 protein AVDCRST_MAG09-1547</fullName>
    </recommendedName>
</protein>